<dbReference type="EMBL" id="KQ982893">
    <property type="protein sequence ID" value="KYQ49564.1"/>
    <property type="molecule type" value="Genomic_DNA"/>
</dbReference>
<organism evidence="1 2">
    <name type="scientific">Mycetomoellerius zeteki</name>
    <dbReference type="NCBI Taxonomy" id="64791"/>
    <lineage>
        <taxon>Eukaryota</taxon>
        <taxon>Metazoa</taxon>
        <taxon>Ecdysozoa</taxon>
        <taxon>Arthropoda</taxon>
        <taxon>Hexapoda</taxon>
        <taxon>Insecta</taxon>
        <taxon>Pterygota</taxon>
        <taxon>Neoptera</taxon>
        <taxon>Endopterygota</taxon>
        <taxon>Hymenoptera</taxon>
        <taxon>Apocrita</taxon>
        <taxon>Aculeata</taxon>
        <taxon>Formicoidea</taxon>
        <taxon>Formicidae</taxon>
        <taxon>Myrmicinae</taxon>
        <taxon>Mycetomoellerius</taxon>
    </lineage>
</organism>
<dbReference type="AlphaFoldDB" id="A0A151WNX1"/>
<keyword evidence="2" id="KW-1185">Reference proteome</keyword>
<accession>A0A151WNX1</accession>
<protein>
    <submittedName>
        <fullName evidence="1">Uncharacterized protein</fullName>
    </submittedName>
</protein>
<evidence type="ECO:0000313" key="2">
    <source>
        <dbReference type="Proteomes" id="UP000075809"/>
    </source>
</evidence>
<name>A0A151WNX1_9HYME</name>
<sequence>MKKEKDTDGCALLELTVLARTSD</sequence>
<evidence type="ECO:0000313" key="1">
    <source>
        <dbReference type="EMBL" id="KYQ49564.1"/>
    </source>
</evidence>
<proteinExistence type="predicted"/>
<reference evidence="1 2" key="1">
    <citation type="submission" date="2015-09" db="EMBL/GenBank/DDBJ databases">
        <title>Trachymyrmex zeteki WGS genome.</title>
        <authorList>
            <person name="Nygaard S."/>
            <person name="Hu H."/>
            <person name="Boomsma J."/>
            <person name="Zhang G."/>
        </authorList>
    </citation>
    <scope>NUCLEOTIDE SEQUENCE [LARGE SCALE GENOMIC DNA]</scope>
    <source>
        <strain evidence="1">Tzet28-1</strain>
        <tissue evidence="1">Whole body</tissue>
    </source>
</reference>
<dbReference type="Proteomes" id="UP000075809">
    <property type="component" value="Unassembled WGS sequence"/>
</dbReference>
<gene>
    <name evidence="1" type="ORF">ALC60_11348</name>
</gene>